<proteinExistence type="predicted"/>
<organism evidence="1 2">
    <name type="scientific">Plantimonas leprariae</name>
    <dbReference type="NCBI Taxonomy" id="2615207"/>
    <lineage>
        <taxon>Bacteria</taxon>
        <taxon>Pseudomonadati</taxon>
        <taxon>Pseudomonadota</taxon>
        <taxon>Alphaproteobacteria</taxon>
        <taxon>Hyphomicrobiales</taxon>
        <taxon>Aurantimonadaceae</taxon>
        <taxon>Plantimonas</taxon>
    </lineage>
</organism>
<sequence>MGSHFMPDFRNKHVGERERIIGDGIREVVAELRLVEVVDYIAFLRMDRLGNIADVVNSSSQLYMKAGTLRFSGEGDIHLTWNTPPTIDLGMEFRHAGVSAHFKLGLAAAAASVTLTYLAFEDPDLSADEQTERLAAAIAGARLEWRAAD</sequence>
<accession>A0A7V7TY18</accession>
<dbReference type="RefSeq" id="WP_150973176.1">
    <property type="nucleotide sequence ID" value="NZ_VZDO01000022.1"/>
</dbReference>
<gene>
    <name evidence="1" type="ORF">F6X38_20775</name>
</gene>
<evidence type="ECO:0000313" key="1">
    <source>
        <dbReference type="EMBL" id="KAB0676525.1"/>
    </source>
</evidence>
<dbReference type="EMBL" id="VZDO01000022">
    <property type="protein sequence ID" value="KAB0676525.1"/>
    <property type="molecule type" value="Genomic_DNA"/>
</dbReference>
<comment type="caution">
    <text evidence="1">The sequence shown here is derived from an EMBL/GenBank/DDBJ whole genome shotgun (WGS) entry which is preliminary data.</text>
</comment>
<name>A0A7V7TY18_9HYPH</name>
<protein>
    <submittedName>
        <fullName evidence="1">Uncharacterized protein</fullName>
    </submittedName>
</protein>
<reference evidence="1 2" key="1">
    <citation type="submission" date="2019-09" db="EMBL/GenBank/DDBJ databases">
        <title>YIM 132180 draft genome.</title>
        <authorList>
            <person name="Zhang K."/>
        </authorList>
    </citation>
    <scope>NUCLEOTIDE SEQUENCE [LARGE SCALE GENOMIC DNA]</scope>
    <source>
        <strain evidence="1 2">YIM 132180</strain>
    </source>
</reference>
<evidence type="ECO:0000313" key="2">
    <source>
        <dbReference type="Proteomes" id="UP000432089"/>
    </source>
</evidence>
<dbReference type="AlphaFoldDB" id="A0A7V7TY18"/>
<dbReference type="Proteomes" id="UP000432089">
    <property type="component" value="Unassembled WGS sequence"/>
</dbReference>
<keyword evidence="2" id="KW-1185">Reference proteome</keyword>